<dbReference type="EMBL" id="CAID01000008">
    <property type="protein sequence ID" value="CEG01569.1"/>
    <property type="molecule type" value="Genomic_DNA"/>
</dbReference>
<protein>
    <submittedName>
        <fullName evidence="4">Zinc finger C2H2-type/integrase DNA-binding domain</fullName>
    </submittedName>
</protein>
<organism evidence="4 5">
    <name type="scientific">Ostreococcus tauri</name>
    <name type="common">Marine green alga</name>
    <dbReference type="NCBI Taxonomy" id="70448"/>
    <lineage>
        <taxon>Eukaryota</taxon>
        <taxon>Viridiplantae</taxon>
        <taxon>Chlorophyta</taxon>
        <taxon>Mamiellophyceae</taxon>
        <taxon>Mamiellales</taxon>
        <taxon>Bathycoccaceae</taxon>
        <taxon>Ostreococcus</taxon>
    </lineage>
</organism>
<dbReference type="InParanoid" id="A0A090M8W9"/>
<dbReference type="RefSeq" id="XP_022841038.1">
    <property type="nucleotide sequence ID" value="XM_022983641.1"/>
</dbReference>
<sequence length="319" mass="33921">MDPRTPAVTKESRGRRTGGSTTGRSRLGGSSETTAFERARARGGATTAATRGRLGSETFANNTRGSLAEAFDAAAAHLRDVSASEATLERFAERVTPGLGTSSRRGRRLLGAHERTHVCGVDGCDKSYGSASSLCTHRRVRHAGWRERVRDAADGAVEDKGGDGEGKGADADVDRDTTVRLARKRGASGLDDSTRASPLGVYLEILAADAHGRLGVGDRTKARLSRATKDAITTATDPIAFVERRAASAAAARLFASMESASANEHERTSAWLFTLDDVSKTIIRRDEISVDPSEVDRKRVASCVDFEVAHALRSALAR</sequence>
<keyword evidence="1" id="KW-0479">Metal-binding</keyword>
<reference evidence="4 5" key="2">
    <citation type="journal article" date="2014" name="BMC Genomics">
        <title>An improved genome of the model marine alga Ostreococcus tauri unfolds by assessing Illumina de novo assemblies.</title>
        <authorList>
            <person name="Blanc-Mathieu R."/>
            <person name="Verhelst B."/>
            <person name="Derelle E."/>
            <person name="Rombauts S."/>
            <person name="Bouget F.Y."/>
            <person name="Carre I."/>
            <person name="Chateau A."/>
            <person name="Eyre-Walker A."/>
            <person name="Grimsley N."/>
            <person name="Moreau H."/>
            <person name="Piegu B."/>
            <person name="Rivals E."/>
            <person name="Schackwitz W."/>
            <person name="Van de Peer Y."/>
            <person name="Piganeau G."/>
        </authorList>
    </citation>
    <scope>NUCLEOTIDE SEQUENCE [LARGE SCALE GENOMIC DNA]</scope>
    <source>
        <strain evidence="5">OTTH 0595 / CCAP 157/2 / RCC745</strain>
    </source>
</reference>
<feature type="region of interest" description="Disordered" evidence="2">
    <location>
        <begin position="152"/>
        <end position="171"/>
    </location>
</feature>
<reference evidence="5" key="1">
    <citation type="journal article" date="2006" name="Proc. Natl. Acad. Sci. U.S.A.">
        <title>Genome analysis of the smallest free-living eukaryote Ostreococcus tauri unveils many unique features.</title>
        <authorList>
            <person name="Derelle E."/>
            <person name="Ferraz C."/>
            <person name="Rombauts S."/>
            <person name="Rouze P."/>
            <person name="Worden A.Z."/>
            <person name="Robbens S."/>
            <person name="Partensky F."/>
            <person name="Degroeve S."/>
            <person name="Echeynie S."/>
            <person name="Cooke R."/>
            <person name="Saeys Y."/>
            <person name="Wuyts J."/>
            <person name="Jabbari K."/>
            <person name="Bowler C."/>
            <person name="Panaud O."/>
            <person name="Piegu B."/>
            <person name="Ball S.G."/>
            <person name="Ral J.-P."/>
            <person name="Bouget F.-Y."/>
            <person name="Piganeau G."/>
            <person name="De Baets B."/>
            <person name="Picard A."/>
            <person name="Delseny M."/>
            <person name="Demaille J."/>
            <person name="Van de Peer Y."/>
            <person name="Moreau H."/>
        </authorList>
    </citation>
    <scope>NUCLEOTIDE SEQUENCE [LARGE SCALE GENOMIC DNA]</scope>
    <source>
        <strain evidence="5">OTTH 0595 / CCAP 157/2 / RCC745</strain>
    </source>
</reference>
<keyword evidence="1" id="KW-0862">Zinc</keyword>
<accession>A0A090M8W9</accession>
<feature type="domain" description="C2H2-type" evidence="3">
    <location>
        <begin position="117"/>
        <end position="147"/>
    </location>
</feature>
<keyword evidence="4" id="KW-0238">DNA-binding</keyword>
<dbReference type="Proteomes" id="UP000009170">
    <property type="component" value="Unassembled WGS sequence"/>
</dbReference>
<dbReference type="PROSITE" id="PS00028">
    <property type="entry name" value="ZINC_FINGER_C2H2_1"/>
    <property type="match status" value="1"/>
</dbReference>
<evidence type="ECO:0000313" key="5">
    <source>
        <dbReference type="Proteomes" id="UP000009170"/>
    </source>
</evidence>
<dbReference type="InterPro" id="IPR013087">
    <property type="entry name" value="Znf_C2H2_type"/>
</dbReference>
<evidence type="ECO:0000313" key="4">
    <source>
        <dbReference type="EMBL" id="CEG01569.1"/>
    </source>
</evidence>
<keyword evidence="1" id="KW-0863">Zinc-finger</keyword>
<evidence type="ECO:0000256" key="2">
    <source>
        <dbReference type="SAM" id="MobiDB-lite"/>
    </source>
</evidence>
<dbReference type="AlphaFoldDB" id="A0A090M8W9"/>
<dbReference type="PROSITE" id="PS50157">
    <property type="entry name" value="ZINC_FINGER_C2H2_2"/>
    <property type="match status" value="1"/>
</dbReference>
<feature type="compositionally biased region" description="Low complexity" evidence="2">
    <location>
        <begin position="42"/>
        <end position="53"/>
    </location>
</feature>
<dbReference type="KEGG" id="ota:OT_ostta08g03395"/>
<feature type="region of interest" description="Disordered" evidence="2">
    <location>
        <begin position="1"/>
        <end position="53"/>
    </location>
</feature>
<name>A0A090M8W9_OSTTA</name>
<feature type="compositionally biased region" description="Low complexity" evidence="2">
    <location>
        <begin position="18"/>
        <end position="34"/>
    </location>
</feature>
<dbReference type="OrthoDB" id="6365676at2759"/>
<evidence type="ECO:0000256" key="1">
    <source>
        <dbReference type="PROSITE-ProRule" id="PRU00042"/>
    </source>
</evidence>
<keyword evidence="5" id="KW-1185">Reference proteome</keyword>
<gene>
    <name evidence="4" type="ORF">OT_ostta08g03395</name>
</gene>
<dbReference type="GeneID" id="34946076"/>
<comment type="caution">
    <text evidence="4">The sequence shown here is derived from an EMBL/GenBank/DDBJ whole genome shotgun (WGS) entry which is preliminary data.</text>
</comment>
<proteinExistence type="predicted"/>
<dbReference type="GO" id="GO:0003677">
    <property type="term" value="F:DNA binding"/>
    <property type="evidence" value="ECO:0007669"/>
    <property type="project" value="UniProtKB-KW"/>
</dbReference>
<evidence type="ECO:0000259" key="3">
    <source>
        <dbReference type="PROSITE" id="PS50157"/>
    </source>
</evidence>
<dbReference type="GO" id="GO:0008270">
    <property type="term" value="F:zinc ion binding"/>
    <property type="evidence" value="ECO:0007669"/>
    <property type="project" value="UniProtKB-KW"/>
</dbReference>